<dbReference type="EMBL" id="JAPOHD010000057">
    <property type="protein sequence ID" value="MCY1722466.1"/>
    <property type="molecule type" value="Genomic_DNA"/>
</dbReference>
<evidence type="ECO:0000313" key="3">
    <source>
        <dbReference type="Proteomes" id="UP001145087"/>
    </source>
</evidence>
<dbReference type="RefSeq" id="WP_343334792.1">
    <property type="nucleotide sequence ID" value="NZ_JAPOHD010000057.1"/>
</dbReference>
<proteinExistence type="predicted"/>
<keyword evidence="3" id="KW-1185">Reference proteome</keyword>
<keyword evidence="1" id="KW-0812">Transmembrane</keyword>
<sequence length="47" mass="5386">MDEKYQEYLDLAYGFVVENGLKVIAAIIVLIVERNLKVAKVLSLQYL</sequence>
<accession>A0A9X3F8D4</accession>
<evidence type="ECO:0000256" key="1">
    <source>
        <dbReference type="SAM" id="Phobius"/>
    </source>
</evidence>
<feature type="transmembrane region" description="Helical" evidence="1">
    <location>
        <begin position="12"/>
        <end position="32"/>
    </location>
</feature>
<name>A0A9X3F8D4_9BACT</name>
<gene>
    <name evidence="2" type="ORF">OU798_19105</name>
</gene>
<organism evidence="2 3">
    <name type="scientific">Draconibacterium aestuarii</name>
    <dbReference type="NCBI Taxonomy" id="2998507"/>
    <lineage>
        <taxon>Bacteria</taxon>
        <taxon>Pseudomonadati</taxon>
        <taxon>Bacteroidota</taxon>
        <taxon>Bacteroidia</taxon>
        <taxon>Marinilabiliales</taxon>
        <taxon>Prolixibacteraceae</taxon>
        <taxon>Draconibacterium</taxon>
    </lineage>
</organism>
<keyword evidence="1" id="KW-1133">Transmembrane helix</keyword>
<dbReference type="AlphaFoldDB" id="A0A9X3F8D4"/>
<evidence type="ECO:0000313" key="2">
    <source>
        <dbReference type="EMBL" id="MCY1722466.1"/>
    </source>
</evidence>
<keyword evidence="1" id="KW-0472">Membrane</keyword>
<protein>
    <submittedName>
        <fullName evidence="2">Uncharacterized protein</fullName>
    </submittedName>
</protein>
<comment type="caution">
    <text evidence="2">The sequence shown here is derived from an EMBL/GenBank/DDBJ whole genome shotgun (WGS) entry which is preliminary data.</text>
</comment>
<reference evidence="2" key="1">
    <citation type="submission" date="2022-11" db="EMBL/GenBank/DDBJ databases">
        <title>Marilongibacter aestuarii gen. nov., sp. nov., isolated from tidal flat sediment.</title>
        <authorList>
            <person name="Jiayan W."/>
        </authorList>
    </citation>
    <scope>NUCLEOTIDE SEQUENCE</scope>
    <source>
        <strain evidence="2">Z1-6</strain>
    </source>
</reference>
<dbReference type="Proteomes" id="UP001145087">
    <property type="component" value="Unassembled WGS sequence"/>
</dbReference>